<feature type="transmembrane region" description="Helical" evidence="1">
    <location>
        <begin position="393"/>
        <end position="413"/>
    </location>
</feature>
<dbReference type="RefSeq" id="WP_284370155.1">
    <property type="nucleotide sequence ID" value="NZ_BSNJ01000002.1"/>
</dbReference>
<feature type="transmembrane region" description="Helical" evidence="1">
    <location>
        <begin position="329"/>
        <end position="360"/>
    </location>
</feature>
<feature type="transmembrane region" description="Helical" evidence="1">
    <location>
        <begin position="260"/>
        <end position="277"/>
    </location>
</feature>
<keyword evidence="3" id="KW-1185">Reference proteome</keyword>
<keyword evidence="1" id="KW-1133">Transmembrane helix</keyword>
<dbReference type="EMBL" id="BSNJ01000002">
    <property type="protein sequence ID" value="GLQ19989.1"/>
    <property type="molecule type" value="Genomic_DNA"/>
</dbReference>
<organism evidence="2 3">
    <name type="scientific">Algimonas porphyrae</name>
    <dbReference type="NCBI Taxonomy" id="1128113"/>
    <lineage>
        <taxon>Bacteria</taxon>
        <taxon>Pseudomonadati</taxon>
        <taxon>Pseudomonadota</taxon>
        <taxon>Alphaproteobacteria</taxon>
        <taxon>Maricaulales</taxon>
        <taxon>Robiginitomaculaceae</taxon>
        <taxon>Algimonas</taxon>
    </lineage>
</organism>
<feature type="transmembrane region" description="Helical" evidence="1">
    <location>
        <begin position="23"/>
        <end position="40"/>
    </location>
</feature>
<protein>
    <recommendedName>
        <fullName evidence="4">ABC transporter permease</fullName>
    </recommendedName>
</protein>
<gene>
    <name evidence="2" type="ORF">GCM10007854_09440</name>
</gene>
<comment type="caution">
    <text evidence="2">The sequence shown here is derived from an EMBL/GenBank/DDBJ whole genome shotgun (WGS) entry which is preliminary data.</text>
</comment>
<evidence type="ECO:0000313" key="3">
    <source>
        <dbReference type="Proteomes" id="UP001161390"/>
    </source>
</evidence>
<evidence type="ECO:0008006" key="4">
    <source>
        <dbReference type="Google" id="ProtNLM"/>
    </source>
</evidence>
<feature type="transmembrane region" description="Helical" evidence="1">
    <location>
        <begin position="60"/>
        <end position="84"/>
    </location>
</feature>
<reference evidence="2" key="2">
    <citation type="submission" date="2023-01" db="EMBL/GenBank/DDBJ databases">
        <title>Draft genome sequence of Algimonas porphyrae strain NBRC 108216.</title>
        <authorList>
            <person name="Sun Q."/>
            <person name="Mori K."/>
        </authorList>
    </citation>
    <scope>NUCLEOTIDE SEQUENCE</scope>
    <source>
        <strain evidence="2">NBRC 108216</strain>
    </source>
</reference>
<evidence type="ECO:0000256" key="1">
    <source>
        <dbReference type="SAM" id="Phobius"/>
    </source>
</evidence>
<reference evidence="2" key="1">
    <citation type="journal article" date="2014" name="Int. J. Syst. Evol. Microbiol.">
        <title>Complete genome of a new Firmicutes species belonging to the dominant human colonic microbiota ('Ruminococcus bicirculans') reveals two chromosomes and a selective capacity to utilize plant glucans.</title>
        <authorList>
            <consortium name="NISC Comparative Sequencing Program"/>
            <person name="Wegmann U."/>
            <person name="Louis P."/>
            <person name="Goesmann A."/>
            <person name="Henrissat B."/>
            <person name="Duncan S.H."/>
            <person name="Flint H.J."/>
        </authorList>
    </citation>
    <scope>NUCLEOTIDE SEQUENCE</scope>
    <source>
        <strain evidence="2">NBRC 108216</strain>
    </source>
</reference>
<feature type="transmembrane region" description="Helical" evidence="1">
    <location>
        <begin position="182"/>
        <end position="201"/>
    </location>
</feature>
<feature type="transmembrane region" description="Helical" evidence="1">
    <location>
        <begin position="419"/>
        <end position="436"/>
    </location>
</feature>
<feature type="transmembrane region" description="Helical" evidence="1">
    <location>
        <begin position="441"/>
        <end position="457"/>
    </location>
</feature>
<evidence type="ECO:0000313" key="2">
    <source>
        <dbReference type="EMBL" id="GLQ19989.1"/>
    </source>
</evidence>
<feature type="transmembrane region" description="Helical" evidence="1">
    <location>
        <begin position="112"/>
        <end position="136"/>
    </location>
</feature>
<dbReference type="Proteomes" id="UP001161390">
    <property type="component" value="Unassembled WGS sequence"/>
</dbReference>
<accession>A0ABQ5UYJ6</accession>
<feature type="transmembrane region" description="Helical" evidence="1">
    <location>
        <begin position="148"/>
        <end position="170"/>
    </location>
</feature>
<proteinExistence type="predicted"/>
<keyword evidence="1" id="KW-0812">Transmembrane</keyword>
<sequence length="462" mass="50099">MSDYVSHVALHARQQLTRHLRSPAIWLLAIAGPIAARYLVPEPGAGYSLLAVNDAILRPTASVIGLQLGVITAVMLTPLVYIFLKAGPTRKQPRQVTDVVPRSRSALSLGQWIGDTAALWILLFILALSGVFLSFFRLPLSDVAPFETLIAAFLIAGPTLATIAAIRTFFAMRPWLRRAWGDVLFVVFWMAALSFSAMFFMDGSGASPFVDIFGFASPMLDGTSEPVREMYIGGAPDMDRLMDFDAMAGVSNPAFLGSRLFWFAASAFLAWSAGWLFKPGKMKVSRRKQPVRSGPATFATDPVAPVAATAMGLVSRIRVYAEDIFRPKLLLPVIAAVALAGLVFPLRGMVGPALALILIFPLTRYGARWRPQSVEQWLGTMPVPLTRQFIDRLVVACAACLILLIPSMISLPVGEWRDVAAIGVGLPLIAVGLGHVTRGPVAARLILLILWYGYLNLGPSPF</sequence>
<keyword evidence="1" id="KW-0472">Membrane</keyword>
<name>A0ABQ5UYJ6_9PROT</name>